<keyword evidence="1" id="KW-0732">Signal</keyword>
<feature type="chain" id="PRO_5039368132" evidence="1">
    <location>
        <begin position="51"/>
        <end position="325"/>
    </location>
</feature>
<feature type="signal peptide" evidence="1">
    <location>
        <begin position="1"/>
        <end position="50"/>
    </location>
</feature>
<organism evidence="2 3">
    <name type="scientific">Nocardioides anomalus</name>
    <dbReference type="NCBI Taxonomy" id="2712223"/>
    <lineage>
        <taxon>Bacteria</taxon>
        <taxon>Bacillati</taxon>
        <taxon>Actinomycetota</taxon>
        <taxon>Actinomycetes</taxon>
        <taxon>Propionibacteriales</taxon>
        <taxon>Nocardioidaceae</taxon>
        <taxon>Nocardioides</taxon>
    </lineage>
</organism>
<dbReference type="AlphaFoldDB" id="A0A6G6WEB2"/>
<dbReference type="PROSITE" id="PS51318">
    <property type="entry name" value="TAT"/>
    <property type="match status" value="1"/>
</dbReference>
<name>A0A6G6WEB2_9ACTN</name>
<reference evidence="2 3" key="1">
    <citation type="submission" date="2020-02" db="EMBL/GenBank/DDBJ databases">
        <title>Full genome sequence of Nocardioides sp. R-3366.</title>
        <authorList>
            <person name="Im W.-T."/>
        </authorList>
    </citation>
    <scope>NUCLEOTIDE SEQUENCE [LARGE SCALE GENOMIC DNA]</scope>
    <source>
        <strain evidence="2 3">R-3366</strain>
    </source>
</reference>
<accession>A0A6G6WEB2</accession>
<dbReference type="EMBL" id="CP049257">
    <property type="protein sequence ID" value="QIG43546.1"/>
    <property type="molecule type" value="Genomic_DNA"/>
</dbReference>
<dbReference type="KEGG" id="nano:G5V58_12950"/>
<dbReference type="RefSeq" id="WP_165233260.1">
    <property type="nucleotide sequence ID" value="NZ_CP049257.1"/>
</dbReference>
<sequence>MTRVKTALQGCSPPSYRGDHMARRTALTSVSATAAVIGAALVALSAPATAAATADTTPPALTAPARGAFVPKSQISATELDRYGDPTSTELTMLAQWSASDPSRICGYSTREVFEEYATDWTPWSRQTRLTRDVSDYDDQEGGGSLKFNGIDVRARDCAGNISTAYIDLQPVVFQQDGRSYGYGNLTPPTTTGAWSTSSCACWSAGTTLKSSAKGARLDFHLPAGLTPEKPATTTPLALVMERAPDRGKARILVDGVQVAFIDTGSSTKLHRSVTWTGSVTAAVPHTISVVNVATSGRSRLDVDALLTNGIASMGQPLWSSSSAG</sequence>
<evidence type="ECO:0000313" key="2">
    <source>
        <dbReference type="EMBL" id="QIG43546.1"/>
    </source>
</evidence>
<gene>
    <name evidence="2" type="ORF">G5V58_12950</name>
</gene>
<protein>
    <submittedName>
        <fullName evidence="2">Uncharacterized protein</fullName>
    </submittedName>
</protein>
<evidence type="ECO:0000313" key="3">
    <source>
        <dbReference type="Proteomes" id="UP000502996"/>
    </source>
</evidence>
<evidence type="ECO:0000256" key="1">
    <source>
        <dbReference type="SAM" id="SignalP"/>
    </source>
</evidence>
<proteinExistence type="predicted"/>
<dbReference type="InterPro" id="IPR006311">
    <property type="entry name" value="TAT_signal"/>
</dbReference>
<dbReference type="Proteomes" id="UP000502996">
    <property type="component" value="Chromosome"/>
</dbReference>
<keyword evidence="3" id="KW-1185">Reference proteome</keyword>